<evidence type="ECO:0000259" key="10">
    <source>
        <dbReference type="Pfam" id="PF10287"/>
    </source>
</evidence>
<gene>
    <name evidence="12" type="ORF">WHR41_07153</name>
</gene>
<dbReference type="Pfam" id="PF10287">
    <property type="entry name" value="YJL171C_Tos1_C"/>
    <property type="match status" value="1"/>
</dbReference>
<comment type="similarity">
    <text evidence="2">Belongs to the PGA52 family.</text>
</comment>
<feature type="chain" id="PRO_5044232932" description="glucan endo-1,3-beta-D-glucosidase" evidence="9">
    <location>
        <begin position="20"/>
        <end position="472"/>
    </location>
</feature>
<proteinExistence type="inferred from homology"/>
<dbReference type="GeneID" id="96008596"/>
<keyword evidence="13" id="KW-1185">Reference proteome</keyword>
<feature type="signal peptide" evidence="9">
    <location>
        <begin position="1"/>
        <end position="19"/>
    </location>
</feature>
<evidence type="ECO:0000256" key="4">
    <source>
        <dbReference type="ARBA" id="ARBA00022729"/>
    </source>
</evidence>
<dbReference type="Pfam" id="PF10290">
    <property type="entry name" value="YJL171C_Tos1_N"/>
    <property type="match status" value="1"/>
</dbReference>
<keyword evidence="6" id="KW-0326">Glycosidase</keyword>
<dbReference type="GO" id="GO:0071555">
    <property type="term" value="P:cell wall organization"/>
    <property type="evidence" value="ECO:0007669"/>
    <property type="project" value="UniProtKB-KW"/>
</dbReference>
<evidence type="ECO:0000256" key="2">
    <source>
        <dbReference type="ARBA" id="ARBA00006055"/>
    </source>
</evidence>
<evidence type="ECO:0000256" key="3">
    <source>
        <dbReference type="ARBA" id="ARBA00012780"/>
    </source>
</evidence>
<feature type="domain" description="Cell wall protein YJL171C/Tos1 C-terminal" evidence="10">
    <location>
        <begin position="229"/>
        <end position="452"/>
    </location>
</feature>
<evidence type="ECO:0000256" key="5">
    <source>
        <dbReference type="ARBA" id="ARBA00022801"/>
    </source>
</evidence>
<dbReference type="Proteomes" id="UP000803884">
    <property type="component" value="Unassembled WGS sequence"/>
</dbReference>
<sequence length="472" mass="49609">MKQFIGAAAALLYTSAVSANLEARQNNCDNAVNDGGNWYCSMVKAITYNGVSGGDNKYNKITSMDGDSGSCQSTPFSYSGNMAPLDEEVSMHVRGPAKLKQFAVYTPGGSSSDSKVRRSATARRHAHAHAHAHKREADAALGDMVYATINGQVQSWANNWSGEPTSAPAAYSAPAATSAPAVQNKAYDAPSSAAAYSEAPSSAAASSAPASSSSSSSSGGLFGLGGSSGDWTRQAYYNAESGDADGLVFLNHNGGSGSGVFDYSFGNSLSYARADGKGGSSSPEVLDDCELASSDEIIIMSDKECEGDSCGYYRPGTVAHHGFGGAEKAFFFEFQMPDDGQSSANKYDPVNMPAIWMLNAQIPRTLQYGNAECSCWTSGCGEFDIFEVLAPGDKRMKSTLHGNVNGGSSDYFDRPCDNTIKAVMVMKDNDIHIKVLDDSTEFGSTMPGSQIDDVCGSQDLLSQLFSVFNLSS</sequence>
<evidence type="ECO:0000259" key="11">
    <source>
        <dbReference type="Pfam" id="PF10290"/>
    </source>
</evidence>
<protein>
    <recommendedName>
        <fullName evidence="3">glucan endo-1,3-beta-D-glucosidase</fullName>
        <ecNumber evidence="3">3.2.1.39</ecNumber>
    </recommendedName>
</protein>
<dbReference type="InterPro" id="IPR018807">
    <property type="entry name" value="YJL171C/Tos1_N"/>
</dbReference>
<comment type="catalytic activity">
    <reaction evidence="1">
        <text>Hydrolysis of (1-&gt;3)-beta-D-glucosidic linkages in (1-&gt;3)-beta-D-glucans.</text>
        <dbReference type="EC" id="3.2.1.39"/>
    </reaction>
</comment>
<evidence type="ECO:0000313" key="13">
    <source>
        <dbReference type="Proteomes" id="UP000803884"/>
    </source>
</evidence>
<evidence type="ECO:0000256" key="6">
    <source>
        <dbReference type="ARBA" id="ARBA00023295"/>
    </source>
</evidence>
<dbReference type="Gene3D" id="2.60.120.200">
    <property type="match status" value="1"/>
</dbReference>
<dbReference type="GO" id="GO:0042973">
    <property type="term" value="F:glucan endo-1,3-beta-D-glucosidase activity"/>
    <property type="evidence" value="ECO:0007669"/>
    <property type="project" value="UniProtKB-EC"/>
</dbReference>
<organism evidence="12 13">
    <name type="scientific">Cladosporium halotolerans</name>
    <dbReference type="NCBI Taxonomy" id="1052096"/>
    <lineage>
        <taxon>Eukaryota</taxon>
        <taxon>Fungi</taxon>
        <taxon>Dikarya</taxon>
        <taxon>Ascomycota</taxon>
        <taxon>Pezizomycotina</taxon>
        <taxon>Dothideomycetes</taxon>
        <taxon>Dothideomycetidae</taxon>
        <taxon>Cladosporiales</taxon>
        <taxon>Cladosporiaceae</taxon>
        <taxon>Cladosporium</taxon>
    </lineage>
</organism>
<dbReference type="RefSeq" id="XP_069226970.1">
    <property type="nucleotide sequence ID" value="XM_069375758.1"/>
</dbReference>
<reference evidence="12 13" key="1">
    <citation type="journal article" date="2020" name="Microbiol. Resour. Announc.">
        <title>Draft Genome Sequence of a Cladosporium Species Isolated from the Mesophotic Ascidian Didemnum maculosum.</title>
        <authorList>
            <person name="Gioti A."/>
            <person name="Siaperas R."/>
            <person name="Nikolaivits E."/>
            <person name="Le Goff G."/>
            <person name="Ouazzani J."/>
            <person name="Kotoulas G."/>
            <person name="Topakas E."/>
        </authorList>
    </citation>
    <scope>NUCLEOTIDE SEQUENCE [LARGE SCALE GENOMIC DNA]</scope>
    <source>
        <strain evidence="12 13">TM138-S3</strain>
    </source>
</reference>
<keyword evidence="5" id="KW-0378">Hydrolase</keyword>
<dbReference type="AlphaFoldDB" id="A0AB34KLL1"/>
<dbReference type="PANTHER" id="PTHR31737:SF2">
    <property type="entry name" value="PROTEIN TOS1"/>
    <property type="match status" value="1"/>
</dbReference>
<name>A0AB34KLL1_9PEZI</name>
<feature type="domain" description="Cell wall protein YJL171C/Tos1 N-terminal" evidence="11">
    <location>
        <begin position="45"/>
        <end position="107"/>
    </location>
</feature>
<dbReference type="PANTHER" id="PTHR31737">
    <property type="entry name" value="PROTEIN TOS1"/>
    <property type="match status" value="1"/>
</dbReference>
<keyword evidence="4 9" id="KW-0732">Signal</keyword>
<evidence type="ECO:0000313" key="12">
    <source>
        <dbReference type="EMBL" id="KAL1583864.1"/>
    </source>
</evidence>
<feature type="compositionally biased region" description="Basic residues" evidence="8">
    <location>
        <begin position="117"/>
        <end position="134"/>
    </location>
</feature>
<dbReference type="GO" id="GO:0009277">
    <property type="term" value="C:fungal-type cell wall"/>
    <property type="evidence" value="ECO:0007669"/>
    <property type="project" value="TreeGrafter"/>
</dbReference>
<dbReference type="EMBL" id="JAAQHG020000031">
    <property type="protein sequence ID" value="KAL1583864.1"/>
    <property type="molecule type" value="Genomic_DNA"/>
</dbReference>
<comment type="caution">
    <text evidence="12">The sequence shown here is derived from an EMBL/GenBank/DDBJ whole genome shotgun (WGS) entry which is preliminary data.</text>
</comment>
<keyword evidence="7" id="KW-0961">Cell wall biogenesis/degradation</keyword>
<evidence type="ECO:0000256" key="7">
    <source>
        <dbReference type="ARBA" id="ARBA00023316"/>
    </source>
</evidence>
<evidence type="ECO:0000256" key="9">
    <source>
        <dbReference type="SAM" id="SignalP"/>
    </source>
</evidence>
<evidence type="ECO:0000256" key="1">
    <source>
        <dbReference type="ARBA" id="ARBA00000382"/>
    </source>
</evidence>
<evidence type="ECO:0000256" key="8">
    <source>
        <dbReference type="SAM" id="MobiDB-lite"/>
    </source>
</evidence>
<dbReference type="InterPro" id="IPR018805">
    <property type="entry name" value="YJL171C/Tos1_C"/>
</dbReference>
<accession>A0AB34KLL1</accession>
<feature type="region of interest" description="Disordered" evidence="8">
    <location>
        <begin position="106"/>
        <end position="135"/>
    </location>
</feature>
<dbReference type="EC" id="3.2.1.39" evidence="3"/>